<dbReference type="PANTHER" id="PTHR43767">
    <property type="entry name" value="LONG-CHAIN-FATTY-ACID--COA LIGASE"/>
    <property type="match status" value="1"/>
</dbReference>
<dbReference type="InterPro" id="IPR042099">
    <property type="entry name" value="ANL_N_sf"/>
</dbReference>
<dbReference type="GO" id="GO:0016874">
    <property type="term" value="F:ligase activity"/>
    <property type="evidence" value="ECO:0007669"/>
    <property type="project" value="UniProtKB-KW"/>
</dbReference>
<feature type="domain" description="AMP-dependent synthetase/ligase" evidence="3">
    <location>
        <begin position="121"/>
        <end position="278"/>
    </location>
</feature>
<dbReference type="RefSeq" id="WP_084873834.1">
    <property type="nucleotide sequence ID" value="NZ_JAGGMY010000001.1"/>
</dbReference>
<evidence type="ECO:0000259" key="3">
    <source>
        <dbReference type="Pfam" id="PF00501"/>
    </source>
</evidence>
<comment type="similarity">
    <text evidence="1">Belongs to the ATP-dependent AMP-binding enzyme family.</text>
</comment>
<accession>A0A1X1ET37</accession>
<protein>
    <submittedName>
        <fullName evidence="4">AMP-binding protein</fullName>
    </submittedName>
</protein>
<keyword evidence="2" id="KW-0436">Ligase</keyword>
<gene>
    <name evidence="4" type="ORF">HA50_07420</name>
</gene>
<dbReference type="PROSITE" id="PS00455">
    <property type="entry name" value="AMP_BINDING"/>
    <property type="match status" value="1"/>
</dbReference>
<dbReference type="SUPFAM" id="SSF56801">
    <property type="entry name" value="Acetyl-CoA synthetase-like"/>
    <property type="match status" value="1"/>
</dbReference>
<sequence>MKAQAIAHCLRAEDRVVAWQGAQQHRLASMRRQVMALCTRLRALPEQQWALCFDNSYHFTVALLAVWHAGKTPVIPGHCRAAQLEEMTGCFDGVISDMPLVLTLPHLRWDGAEADAELTDIAPDAALVLFTSGSTGTPRPVVKSIQALDTEAQWLAALWGDRLRLCHVVASVSHQHLYGLTFRVVLPMALGLPFAAQQLLYSEQLADLAPAHRYAFISSPAFLRRLDPSLNLPRCALIISAGGALAWSDARHTQQRLGCPVDEIYGSTETGVIAWRQLDAEQVAWQCFPQVRLRQQDDARWRVFSPLLELADGWLLDDHLIQLESGHFQLAGRQDRVVKIEDKRVSLSEIERRLLALPEIEDAAALVIQRHGRQAIGVVLALAQPLDPAMLAQRKQQWKQALQPWLESVAMPRYWRVVTTIPVTAQSKRAWPQIEELFHVAG</sequence>
<organism evidence="4 5">
    <name type="scientific">Pantoea cypripedii</name>
    <name type="common">Pectobacterium cypripedii</name>
    <name type="synonym">Erwinia cypripedii</name>
    <dbReference type="NCBI Taxonomy" id="55209"/>
    <lineage>
        <taxon>Bacteria</taxon>
        <taxon>Pseudomonadati</taxon>
        <taxon>Pseudomonadota</taxon>
        <taxon>Gammaproteobacteria</taxon>
        <taxon>Enterobacterales</taxon>
        <taxon>Erwiniaceae</taxon>
        <taxon>Pantoea</taxon>
    </lineage>
</organism>
<dbReference type="AlphaFoldDB" id="A0A1X1ET37"/>
<dbReference type="InterPro" id="IPR000873">
    <property type="entry name" value="AMP-dep_synth/lig_dom"/>
</dbReference>
<dbReference type="PANTHER" id="PTHR43767:SF8">
    <property type="entry name" value="LONG-CHAIN-FATTY-ACID--COA LIGASE"/>
    <property type="match status" value="1"/>
</dbReference>
<dbReference type="STRING" id="55209.HA50_07420"/>
<dbReference type="Pfam" id="PF00501">
    <property type="entry name" value="AMP-binding"/>
    <property type="match status" value="1"/>
</dbReference>
<dbReference type="EMBL" id="MLJI01000001">
    <property type="protein sequence ID" value="ORM93180.1"/>
    <property type="molecule type" value="Genomic_DNA"/>
</dbReference>
<dbReference type="InterPro" id="IPR050237">
    <property type="entry name" value="ATP-dep_AMP-bd_enzyme"/>
</dbReference>
<proteinExistence type="inferred from homology"/>
<evidence type="ECO:0000256" key="2">
    <source>
        <dbReference type="ARBA" id="ARBA00022598"/>
    </source>
</evidence>
<dbReference type="InterPro" id="IPR020845">
    <property type="entry name" value="AMP-binding_CS"/>
</dbReference>
<dbReference type="InterPro" id="IPR045851">
    <property type="entry name" value="AMP-bd_C_sf"/>
</dbReference>
<dbReference type="OrthoDB" id="9787658at2"/>
<name>A0A1X1ET37_PANCY</name>
<comment type="caution">
    <text evidence="4">The sequence shown here is derived from an EMBL/GenBank/DDBJ whole genome shotgun (WGS) entry which is preliminary data.</text>
</comment>
<evidence type="ECO:0000256" key="1">
    <source>
        <dbReference type="ARBA" id="ARBA00006432"/>
    </source>
</evidence>
<evidence type="ECO:0000313" key="4">
    <source>
        <dbReference type="EMBL" id="ORM93180.1"/>
    </source>
</evidence>
<dbReference type="Gene3D" id="3.40.50.12780">
    <property type="entry name" value="N-terminal domain of ligase-like"/>
    <property type="match status" value="1"/>
</dbReference>
<dbReference type="Gene3D" id="3.30.300.30">
    <property type="match status" value="1"/>
</dbReference>
<reference evidence="4 5" key="1">
    <citation type="journal article" date="2017" name="Antonie Van Leeuwenhoek">
        <title>Phylogenomic resolution of the bacterial genus Pantoea and its relationship with Erwinia and Tatumella.</title>
        <authorList>
            <person name="Palmer M."/>
            <person name="Steenkamp E.T."/>
            <person name="Coetzee M.P."/>
            <person name="Chan W.Y."/>
            <person name="van Zyl E."/>
            <person name="De Maayer P."/>
            <person name="Coutinho T.A."/>
            <person name="Blom J."/>
            <person name="Smits T.H."/>
            <person name="Duffy B."/>
            <person name="Venter S.N."/>
        </authorList>
    </citation>
    <scope>NUCLEOTIDE SEQUENCE [LARGE SCALE GENOMIC DNA]</scope>
    <source>
        <strain evidence="4 5">LMG 2657</strain>
    </source>
</reference>
<evidence type="ECO:0000313" key="5">
    <source>
        <dbReference type="Proteomes" id="UP000193749"/>
    </source>
</evidence>
<dbReference type="Proteomes" id="UP000193749">
    <property type="component" value="Unassembled WGS sequence"/>
</dbReference>
<keyword evidence="5" id="KW-1185">Reference proteome</keyword>